<dbReference type="PANTHER" id="PTHR43798:SF33">
    <property type="entry name" value="HYDROLASE, PUTATIVE (AFU_ORTHOLOGUE AFUA_2G14860)-RELATED"/>
    <property type="match status" value="1"/>
</dbReference>
<dbReference type="GO" id="GO:0016020">
    <property type="term" value="C:membrane"/>
    <property type="evidence" value="ECO:0007669"/>
    <property type="project" value="TreeGrafter"/>
</dbReference>
<dbReference type="OrthoDB" id="284184at2759"/>
<dbReference type="Gene3D" id="3.40.50.1820">
    <property type="entry name" value="alpha/beta hydrolase"/>
    <property type="match status" value="1"/>
</dbReference>
<feature type="domain" description="AB hydrolase-1" evidence="1">
    <location>
        <begin position="38"/>
        <end position="290"/>
    </location>
</feature>
<dbReference type="InterPro" id="IPR029058">
    <property type="entry name" value="AB_hydrolase_fold"/>
</dbReference>
<dbReference type="InterPro" id="IPR050266">
    <property type="entry name" value="AB_hydrolase_sf"/>
</dbReference>
<dbReference type="VEuPathDB" id="FungiDB:A1O9_03845"/>
<reference evidence="2 3" key="1">
    <citation type="submission" date="2013-03" db="EMBL/GenBank/DDBJ databases">
        <title>The Genome Sequence of Exophiala aquamarina CBS 119918.</title>
        <authorList>
            <consortium name="The Broad Institute Genomics Platform"/>
            <person name="Cuomo C."/>
            <person name="de Hoog S."/>
            <person name="Gorbushina A."/>
            <person name="Walker B."/>
            <person name="Young S.K."/>
            <person name="Zeng Q."/>
            <person name="Gargeya S."/>
            <person name="Fitzgerald M."/>
            <person name="Haas B."/>
            <person name="Abouelleil A."/>
            <person name="Allen A.W."/>
            <person name="Alvarado L."/>
            <person name="Arachchi H.M."/>
            <person name="Berlin A.M."/>
            <person name="Chapman S.B."/>
            <person name="Gainer-Dewar J."/>
            <person name="Goldberg J."/>
            <person name="Griggs A."/>
            <person name="Gujja S."/>
            <person name="Hansen M."/>
            <person name="Howarth C."/>
            <person name="Imamovic A."/>
            <person name="Ireland A."/>
            <person name="Larimer J."/>
            <person name="McCowan C."/>
            <person name="Murphy C."/>
            <person name="Pearson M."/>
            <person name="Poon T.W."/>
            <person name="Priest M."/>
            <person name="Roberts A."/>
            <person name="Saif S."/>
            <person name="Shea T."/>
            <person name="Sisk P."/>
            <person name="Sykes S."/>
            <person name="Wortman J."/>
            <person name="Nusbaum C."/>
            <person name="Birren B."/>
        </authorList>
    </citation>
    <scope>NUCLEOTIDE SEQUENCE [LARGE SCALE GENOMIC DNA]</scope>
    <source>
        <strain evidence="2 3">CBS 119918</strain>
    </source>
</reference>
<evidence type="ECO:0000259" key="1">
    <source>
        <dbReference type="Pfam" id="PF00561"/>
    </source>
</evidence>
<accession>A0A072PGW3</accession>
<dbReference type="PANTHER" id="PTHR43798">
    <property type="entry name" value="MONOACYLGLYCEROL LIPASE"/>
    <property type="match status" value="1"/>
</dbReference>
<dbReference type="EMBL" id="AMGV01000003">
    <property type="protein sequence ID" value="KEF59002.1"/>
    <property type="molecule type" value="Genomic_DNA"/>
</dbReference>
<keyword evidence="3" id="KW-1185">Reference proteome</keyword>
<sequence>MAEQEISTEFPFTKKRVSVLDSSIAYIDTGAPTSTSSTIIFIHGNPTSSYIWRNVIPHLSSIARCLAPDLVGFGDSGKMPANTYYLRDHVRYFGAFMDTLLPESTDPGKLFFVLQDWGSAIGFNWASQNEERVAGLVFMEFMLADMKLDNLPTSGQIFRDFRTEDVGRRLIIDENIFIEIILGRASRAGRGLAEAEMVHYRAPFLDPKSREPIYRFPNELPFDGHPADVDERVKAYFTWLMKTSIPKLMFWASPGAFISPDKAKELAAQMKNVQSVDIGAGNHYLQEENPHLIGRVTKEFVEQIWQEK</sequence>
<gene>
    <name evidence="2" type="ORF">A1O9_03845</name>
</gene>
<dbReference type="GeneID" id="25278779"/>
<dbReference type="GO" id="GO:0046464">
    <property type="term" value="P:acylglycerol catabolic process"/>
    <property type="evidence" value="ECO:0007669"/>
    <property type="project" value="TreeGrafter"/>
</dbReference>
<dbReference type="STRING" id="1182545.A0A072PGW3"/>
<dbReference type="Proteomes" id="UP000027920">
    <property type="component" value="Unassembled WGS sequence"/>
</dbReference>
<dbReference type="NCBIfam" id="NF002938">
    <property type="entry name" value="PRK03592.1"/>
    <property type="match status" value="1"/>
</dbReference>
<comment type="caution">
    <text evidence="2">The sequence shown here is derived from an EMBL/GenBank/DDBJ whole genome shotgun (WGS) entry which is preliminary data.</text>
</comment>
<name>A0A072PGW3_9EURO</name>
<dbReference type="RefSeq" id="XP_013261592.1">
    <property type="nucleotide sequence ID" value="XM_013406138.1"/>
</dbReference>
<evidence type="ECO:0000313" key="2">
    <source>
        <dbReference type="EMBL" id="KEF59002.1"/>
    </source>
</evidence>
<dbReference type="GO" id="GO:0047372">
    <property type="term" value="F:monoacylglycerol lipase activity"/>
    <property type="evidence" value="ECO:0007669"/>
    <property type="project" value="TreeGrafter"/>
</dbReference>
<organism evidence="2 3">
    <name type="scientific">Exophiala aquamarina CBS 119918</name>
    <dbReference type="NCBI Taxonomy" id="1182545"/>
    <lineage>
        <taxon>Eukaryota</taxon>
        <taxon>Fungi</taxon>
        <taxon>Dikarya</taxon>
        <taxon>Ascomycota</taxon>
        <taxon>Pezizomycotina</taxon>
        <taxon>Eurotiomycetes</taxon>
        <taxon>Chaetothyriomycetidae</taxon>
        <taxon>Chaetothyriales</taxon>
        <taxon>Herpotrichiellaceae</taxon>
        <taxon>Exophiala</taxon>
    </lineage>
</organism>
<dbReference type="Pfam" id="PF00561">
    <property type="entry name" value="Abhydrolase_1"/>
    <property type="match status" value="1"/>
</dbReference>
<dbReference type="AlphaFoldDB" id="A0A072PGW3"/>
<dbReference type="SUPFAM" id="SSF53474">
    <property type="entry name" value="alpha/beta-Hydrolases"/>
    <property type="match status" value="1"/>
</dbReference>
<dbReference type="InterPro" id="IPR000073">
    <property type="entry name" value="AB_hydrolase_1"/>
</dbReference>
<dbReference type="HOGENOM" id="CLU_020336_13_3_1"/>
<evidence type="ECO:0000313" key="3">
    <source>
        <dbReference type="Proteomes" id="UP000027920"/>
    </source>
</evidence>
<proteinExistence type="predicted"/>
<protein>
    <recommendedName>
        <fullName evidence="1">AB hydrolase-1 domain-containing protein</fullName>
    </recommendedName>
</protein>